<keyword evidence="1" id="KW-0472">Membrane</keyword>
<organism evidence="2 3">
    <name type="scientific">Multifurca ochricompacta</name>
    <dbReference type="NCBI Taxonomy" id="376703"/>
    <lineage>
        <taxon>Eukaryota</taxon>
        <taxon>Fungi</taxon>
        <taxon>Dikarya</taxon>
        <taxon>Basidiomycota</taxon>
        <taxon>Agaricomycotina</taxon>
        <taxon>Agaricomycetes</taxon>
        <taxon>Russulales</taxon>
        <taxon>Russulaceae</taxon>
        <taxon>Multifurca</taxon>
    </lineage>
</organism>
<name>A0AAD4M0G7_9AGAM</name>
<sequence length="84" mass="9339">MPVVMLMTASVSAVDRVLNTSWGGEFAAGLNLEPWVWVVTSAPLTFLFPPSLPFSLHSFFFSLILILLIFNWQLVTASRRNGIV</sequence>
<evidence type="ECO:0000256" key="1">
    <source>
        <dbReference type="SAM" id="Phobius"/>
    </source>
</evidence>
<evidence type="ECO:0000313" key="2">
    <source>
        <dbReference type="EMBL" id="KAI0295075.1"/>
    </source>
</evidence>
<feature type="transmembrane region" description="Helical" evidence="1">
    <location>
        <begin position="54"/>
        <end position="75"/>
    </location>
</feature>
<gene>
    <name evidence="2" type="ORF">B0F90DRAFT_1213292</name>
</gene>
<dbReference type="EMBL" id="WTXG01000063">
    <property type="protein sequence ID" value="KAI0295075.1"/>
    <property type="molecule type" value="Genomic_DNA"/>
</dbReference>
<accession>A0AAD4M0G7</accession>
<protein>
    <submittedName>
        <fullName evidence="2">Uncharacterized protein</fullName>
    </submittedName>
</protein>
<keyword evidence="1" id="KW-0812">Transmembrane</keyword>
<proteinExistence type="predicted"/>
<evidence type="ECO:0000313" key="3">
    <source>
        <dbReference type="Proteomes" id="UP001203297"/>
    </source>
</evidence>
<keyword evidence="1" id="KW-1133">Transmembrane helix</keyword>
<dbReference type="Proteomes" id="UP001203297">
    <property type="component" value="Unassembled WGS sequence"/>
</dbReference>
<keyword evidence="3" id="KW-1185">Reference proteome</keyword>
<comment type="caution">
    <text evidence="2">The sequence shown here is derived from an EMBL/GenBank/DDBJ whole genome shotgun (WGS) entry which is preliminary data.</text>
</comment>
<dbReference type="AlphaFoldDB" id="A0AAD4M0G7"/>
<reference evidence="2" key="1">
    <citation type="journal article" date="2022" name="New Phytol.">
        <title>Evolutionary transition to the ectomycorrhizal habit in the genomes of a hyperdiverse lineage of mushroom-forming fungi.</title>
        <authorList>
            <person name="Looney B."/>
            <person name="Miyauchi S."/>
            <person name="Morin E."/>
            <person name="Drula E."/>
            <person name="Courty P.E."/>
            <person name="Kohler A."/>
            <person name="Kuo A."/>
            <person name="LaButti K."/>
            <person name="Pangilinan J."/>
            <person name="Lipzen A."/>
            <person name="Riley R."/>
            <person name="Andreopoulos W."/>
            <person name="He G."/>
            <person name="Johnson J."/>
            <person name="Nolan M."/>
            <person name="Tritt A."/>
            <person name="Barry K.W."/>
            <person name="Grigoriev I.V."/>
            <person name="Nagy L.G."/>
            <person name="Hibbett D."/>
            <person name="Henrissat B."/>
            <person name="Matheny P.B."/>
            <person name="Labbe J."/>
            <person name="Martin F.M."/>
        </authorList>
    </citation>
    <scope>NUCLEOTIDE SEQUENCE</scope>
    <source>
        <strain evidence="2">BPL690</strain>
    </source>
</reference>